<dbReference type="Proteomes" id="UP000275078">
    <property type="component" value="Unassembled WGS sequence"/>
</dbReference>
<keyword evidence="2" id="KW-0472">Membrane</keyword>
<dbReference type="PANTHER" id="PTHR28019">
    <property type="entry name" value="CELL MEMBRANE PROTEIN YLR413W-RELATED"/>
    <property type="match status" value="1"/>
</dbReference>
<dbReference type="AlphaFoldDB" id="A0A3N4HXA9"/>
<evidence type="ECO:0000313" key="4">
    <source>
        <dbReference type="Proteomes" id="UP000275078"/>
    </source>
</evidence>
<keyword evidence="4" id="KW-1185">Reference proteome</keyword>
<dbReference type="OrthoDB" id="4159154at2759"/>
<keyword evidence="2" id="KW-1133">Transmembrane helix</keyword>
<dbReference type="EMBL" id="ML119721">
    <property type="protein sequence ID" value="RPA77736.1"/>
    <property type="molecule type" value="Genomic_DNA"/>
</dbReference>
<gene>
    <name evidence="3" type="ORF">BJ508DRAFT_329891</name>
</gene>
<dbReference type="InterPro" id="IPR052413">
    <property type="entry name" value="SUR7_domain"/>
</dbReference>
<dbReference type="STRING" id="1160509.A0A3N4HXA9"/>
<dbReference type="InterPro" id="IPR009571">
    <property type="entry name" value="SUR7/Rim9-like_fungi"/>
</dbReference>
<feature type="transmembrane region" description="Helical" evidence="2">
    <location>
        <begin position="148"/>
        <end position="170"/>
    </location>
</feature>
<accession>A0A3N4HXA9</accession>
<dbReference type="GO" id="GO:0031505">
    <property type="term" value="P:fungal-type cell wall organization"/>
    <property type="evidence" value="ECO:0007669"/>
    <property type="project" value="TreeGrafter"/>
</dbReference>
<keyword evidence="2" id="KW-0812">Transmembrane</keyword>
<evidence type="ECO:0000256" key="1">
    <source>
        <dbReference type="SAM" id="MobiDB-lite"/>
    </source>
</evidence>
<protein>
    <recommendedName>
        <fullName evidence="5">Integral membrane protein</fullName>
    </recommendedName>
</protein>
<dbReference type="GO" id="GO:0005886">
    <property type="term" value="C:plasma membrane"/>
    <property type="evidence" value="ECO:0007669"/>
    <property type="project" value="InterPro"/>
</dbReference>
<feature type="transmembrane region" description="Helical" evidence="2">
    <location>
        <begin position="223"/>
        <end position="245"/>
    </location>
</feature>
<dbReference type="GO" id="GO:0051285">
    <property type="term" value="C:cell cortex of cell tip"/>
    <property type="evidence" value="ECO:0007669"/>
    <property type="project" value="TreeGrafter"/>
</dbReference>
<evidence type="ECO:0000313" key="3">
    <source>
        <dbReference type="EMBL" id="RPA77736.1"/>
    </source>
</evidence>
<feature type="transmembrane region" description="Helical" evidence="2">
    <location>
        <begin position="176"/>
        <end position="202"/>
    </location>
</feature>
<dbReference type="PANTHER" id="PTHR28019:SF7">
    <property type="entry name" value="SUR7 PROTEIN"/>
    <property type="match status" value="1"/>
</dbReference>
<reference evidence="3 4" key="1">
    <citation type="journal article" date="2018" name="Nat. Ecol. Evol.">
        <title>Pezizomycetes genomes reveal the molecular basis of ectomycorrhizal truffle lifestyle.</title>
        <authorList>
            <person name="Murat C."/>
            <person name="Payen T."/>
            <person name="Noel B."/>
            <person name="Kuo A."/>
            <person name="Morin E."/>
            <person name="Chen J."/>
            <person name="Kohler A."/>
            <person name="Krizsan K."/>
            <person name="Balestrini R."/>
            <person name="Da Silva C."/>
            <person name="Montanini B."/>
            <person name="Hainaut M."/>
            <person name="Levati E."/>
            <person name="Barry K.W."/>
            <person name="Belfiori B."/>
            <person name="Cichocki N."/>
            <person name="Clum A."/>
            <person name="Dockter R.B."/>
            <person name="Fauchery L."/>
            <person name="Guy J."/>
            <person name="Iotti M."/>
            <person name="Le Tacon F."/>
            <person name="Lindquist E.A."/>
            <person name="Lipzen A."/>
            <person name="Malagnac F."/>
            <person name="Mello A."/>
            <person name="Molinier V."/>
            <person name="Miyauchi S."/>
            <person name="Poulain J."/>
            <person name="Riccioni C."/>
            <person name="Rubini A."/>
            <person name="Sitrit Y."/>
            <person name="Splivallo R."/>
            <person name="Traeger S."/>
            <person name="Wang M."/>
            <person name="Zifcakova L."/>
            <person name="Wipf D."/>
            <person name="Zambonelli A."/>
            <person name="Paolocci F."/>
            <person name="Nowrousian M."/>
            <person name="Ottonello S."/>
            <person name="Baldrian P."/>
            <person name="Spatafora J.W."/>
            <person name="Henrissat B."/>
            <person name="Nagy L.G."/>
            <person name="Aury J.M."/>
            <person name="Wincker P."/>
            <person name="Grigoriev I.V."/>
            <person name="Bonfante P."/>
            <person name="Martin F.M."/>
        </authorList>
    </citation>
    <scope>NUCLEOTIDE SEQUENCE [LARGE SCALE GENOMIC DNA]</scope>
    <source>
        <strain evidence="3 4">RN42</strain>
    </source>
</reference>
<feature type="region of interest" description="Disordered" evidence="1">
    <location>
        <begin position="255"/>
        <end position="317"/>
    </location>
</feature>
<dbReference type="Pfam" id="PF06687">
    <property type="entry name" value="SUR7"/>
    <property type="match status" value="1"/>
</dbReference>
<dbReference type="Gene3D" id="1.20.140.150">
    <property type="match status" value="1"/>
</dbReference>
<sequence length="317" mass="35085">MSLLVLLAGKDPNNLKNIYVLNIRTTGIANNVDLIPESSNSILDRIGDRVDDFAGNVVDGAINSLGIHDLYSWKVMTFCTGDQSLQETRDGKNLNIQRCNKLKPAMSFDLKQKLEDDLFEGQDLPFEFPSDAEQANDILKGVSKAMGILYIIGVALTALTVLMSIVGLFISSRIFAFLTSIVAFLAFIALGVASGLLTALMIKLHEEFTRHLSQYGFSFEKSPMALGLTWAAVGCMLVVTLFWFFSICCGPRKRDPQPMTTNPGRSRGGIFGRRSGDARRRSTDPMVEQPGYGEKTYAERPGMMTRMKGMFGRRNRV</sequence>
<proteinExistence type="predicted"/>
<feature type="compositionally biased region" description="Basic and acidic residues" evidence="1">
    <location>
        <begin position="274"/>
        <end position="283"/>
    </location>
</feature>
<evidence type="ECO:0008006" key="5">
    <source>
        <dbReference type="Google" id="ProtNLM"/>
    </source>
</evidence>
<organism evidence="3 4">
    <name type="scientific">Ascobolus immersus RN42</name>
    <dbReference type="NCBI Taxonomy" id="1160509"/>
    <lineage>
        <taxon>Eukaryota</taxon>
        <taxon>Fungi</taxon>
        <taxon>Dikarya</taxon>
        <taxon>Ascomycota</taxon>
        <taxon>Pezizomycotina</taxon>
        <taxon>Pezizomycetes</taxon>
        <taxon>Pezizales</taxon>
        <taxon>Ascobolaceae</taxon>
        <taxon>Ascobolus</taxon>
    </lineage>
</organism>
<evidence type="ECO:0000256" key="2">
    <source>
        <dbReference type="SAM" id="Phobius"/>
    </source>
</evidence>
<name>A0A3N4HXA9_ASCIM</name>